<proteinExistence type="predicted"/>
<dbReference type="Proteomes" id="UP001178507">
    <property type="component" value="Unassembled WGS sequence"/>
</dbReference>
<evidence type="ECO:0000313" key="1">
    <source>
        <dbReference type="EMBL" id="CAJ1402956.1"/>
    </source>
</evidence>
<keyword evidence="2" id="KW-1185">Reference proteome</keyword>
<comment type="caution">
    <text evidence="1">The sequence shown here is derived from an EMBL/GenBank/DDBJ whole genome shotgun (WGS) entry which is preliminary data.</text>
</comment>
<dbReference type="AlphaFoldDB" id="A0AA36JC42"/>
<sequence length="886" mass="95633">MQAFDAALLGDDPCTGECSLELLHMRGTKHRSSRLIADQDAQAAADQHALALLWLQENKKHELELNDASGETCHPELGTAITCAENMHCCTSKRSYFDGTPHEQQTKFPLYSICCPLDNHCKMDTIFVSCAPGVGADDTSGVIAGLQEDAKAAADTHALALLWLQVVAGNGLEQIELISRQMEENKKYELELNDASGETCNPELGTAITCSENMHCCTSKRSYFDGTPHEQQAKFPLYSICCPLDNHCKMDTIFVSCAPGVGADDTSGVIAGLQEDAKAAADTHALALISRQMEENKKYELELNDASGETCNPELGTAITCAENMHCCTSKRSYFDGTPHEQQAKFPLYSICCPLDNHCKMDTIFVSCAPGVGADDTSGVIAGLQEDAKAAADTHALALISRQMEENKKYELELNDASGETCHPDLGTAITCAENMHCCTSKRSYFDGTPHDQQAKFPLYSICCPLDNHCKMDTIFVSCAPGVGADDTSGVIAGLQEDAKAAADTHALALISRQMEENKKYELELNDASGETCNPELGTAITCAENMHCCTSKRSYFDGTPHEQQAKFPLYSICCPLDNHCKMDTIFVSCAPGVGADDTSGVIAGLQEDAKAAADTHALALISRQMEENKKYELELNDASGETCHPELGTAITCAENMHCCTSKRSYFDGTPHEQQTKFPLYSICCPLDNHCKMDTIFVSCAPGVGADDTSGVIAGLQEDAKAAADTHALALISRQMEENKKYELELNDASGETCHPELGTAITCAENMHCCTSKRSYFDGTPHDQQAKFPLYSICCPLDNHCKMDTIFVSCAPGVGADDTSGDDSNASLPLCRESCENFYASCKYEADPWGKDDLLLSSGNVTLSPLHQEWEAALLLGAAPCPLA</sequence>
<protein>
    <submittedName>
        <fullName evidence="1">Uncharacterized protein</fullName>
    </submittedName>
</protein>
<reference evidence="1" key="1">
    <citation type="submission" date="2023-08" db="EMBL/GenBank/DDBJ databases">
        <authorList>
            <person name="Chen Y."/>
            <person name="Shah S."/>
            <person name="Dougan E. K."/>
            <person name="Thang M."/>
            <person name="Chan C."/>
        </authorList>
    </citation>
    <scope>NUCLEOTIDE SEQUENCE</scope>
</reference>
<gene>
    <name evidence="1" type="ORF">EVOR1521_LOCUS25728</name>
</gene>
<organism evidence="1 2">
    <name type="scientific">Effrenium voratum</name>
    <dbReference type="NCBI Taxonomy" id="2562239"/>
    <lineage>
        <taxon>Eukaryota</taxon>
        <taxon>Sar</taxon>
        <taxon>Alveolata</taxon>
        <taxon>Dinophyceae</taxon>
        <taxon>Suessiales</taxon>
        <taxon>Symbiodiniaceae</taxon>
        <taxon>Effrenium</taxon>
    </lineage>
</organism>
<dbReference type="EMBL" id="CAUJNA010003474">
    <property type="protein sequence ID" value="CAJ1402956.1"/>
    <property type="molecule type" value="Genomic_DNA"/>
</dbReference>
<accession>A0AA36JC42</accession>
<evidence type="ECO:0000313" key="2">
    <source>
        <dbReference type="Proteomes" id="UP001178507"/>
    </source>
</evidence>
<name>A0AA36JC42_9DINO</name>